<name>A0A5S5D1H0_9ACTN</name>
<evidence type="ECO:0000256" key="1">
    <source>
        <dbReference type="SAM" id="MobiDB-lite"/>
    </source>
</evidence>
<sequence>MSRHRFPMGARAMTGTVLATVLLVGCTGSGGEDEPGPTAAPTTSMVPPSAEPTDVATDPPPSPSGTPEPNEEREVAVTLTFAGVLDRGSAVEAAGFVDVREDGGTCTLTLTRDGTTRTSELPATPDASTTACGGLAVPLSDLASGTWEAVLSYESADSAGRAPAVDVDVP</sequence>
<proteinExistence type="predicted"/>
<organism evidence="3 4">
    <name type="scientific">Blastococcus xanthinilyticus</name>
    <dbReference type="NCBI Taxonomy" id="1564164"/>
    <lineage>
        <taxon>Bacteria</taxon>
        <taxon>Bacillati</taxon>
        <taxon>Actinomycetota</taxon>
        <taxon>Actinomycetes</taxon>
        <taxon>Geodermatophilales</taxon>
        <taxon>Geodermatophilaceae</taxon>
        <taxon>Blastococcus</taxon>
    </lineage>
</organism>
<dbReference type="RefSeq" id="WP_166531923.1">
    <property type="nucleotide sequence ID" value="NZ_VNHW01000002.1"/>
</dbReference>
<keyword evidence="2" id="KW-0732">Signal</keyword>
<dbReference type="PROSITE" id="PS51257">
    <property type="entry name" value="PROKAR_LIPOPROTEIN"/>
    <property type="match status" value="1"/>
</dbReference>
<dbReference type="Proteomes" id="UP000322499">
    <property type="component" value="Unassembled WGS sequence"/>
</dbReference>
<evidence type="ECO:0000313" key="3">
    <source>
        <dbReference type="EMBL" id="TYP89870.1"/>
    </source>
</evidence>
<evidence type="ECO:0000313" key="4">
    <source>
        <dbReference type="Proteomes" id="UP000322499"/>
    </source>
</evidence>
<feature type="region of interest" description="Disordered" evidence="1">
    <location>
        <begin position="28"/>
        <end position="74"/>
    </location>
</feature>
<feature type="signal peptide" evidence="2">
    <location>
        <begin position="1"/>
        <end position="19"/>
    </location>
</feature>
<reference evidence="3 4" key="1">
    <citation type="submission" date="2019-07" db="EMBL/GenBank/DDBJ databases">
        <title>Genomic Encyclopedia of Archaeal and Bacterial Type Strains, Phase II (KMG-II): from individual species to whole genera.</title>
        <authorList>
            <person name="Goeker M."/>
        </authorList>
    </citation>
    <scope>NUCLEOTIDE SEQUENCE [LARGE SCALE GENOMIC DNA]</scope>
    <source>
        <strain evidence="3 4">DSM 46842</strain>
    </source>
</reference>
<feature type="chain" id="PRO_5038842551" evidence="2">
    <location>
        <begin position="20"/>
        <end position="170"/>
    </location>
</feature>
<dbReference type="EMBL" id="VNHW01000002">
    <property type="protein sequence ID" value="TYP89870.1"/>
    <property type="molecule type" value="Genomic_DNA"/>
</dbReference>
<accession>A0A5S5D1H0</accession>
<comment type="caution">
    <text evidence="3">The sequence shown here is derived from an EMBL/GenBank/DDBJ whole genome shotgun (WGS) entry which is preliminary data.</text>
</comment>
<dbReference type="AlphaFoldDB" id="A0A5S5D1H0"/>
<gene>
    <name evidence="3" type="ORF">BD833_102347</name>
</gene>
<evidence type="ECO:0000256" key="2">
    <source>
        <dbReference type="SAM" id="SignalP"/>
    </source>
</evidence>
<keyword evidence="4" id="KW-1185">Reference proteome</keyword>
<protein>
    <submittedName>
        <fullName evidence="3">Uncharacterized protein</fullName>
    </submittedName>
</protein>